<dbReference type="PANTHER" id="PTHR47691">
    <property type="entry name" value="REGULATOR-RELATED"/>
    <property type="match status" value="1"/>
</dbReference>
<dbReference type="Proteomes" id="UP000317982">
    <property type="component" value="Unassembled WGS sequence"/>
</dbReference>
<reference evidence="2 3" key="1">
    <citation type="submission" date="2019-07" db="EMBL/GenBank/DDBJ databases">
        <title>Cryptosporangium phraense sp. nov., isolated from plant litter.</title>
        <authorList>
            <person name="Suriyachadkun C."/>
        </authorList>
    </citation>
    <scope>NUCLEOTIDE SEQUENCE [LARGE SCALE GENOMIC DNA]</scope>
    <source>
        <strain evidence="2 3">A-T 5661</strain>
    </source>
</reference>
<dbReference type="Gene3D" id="3.40.50.300">
    <property type="entry name" value="P-loop containing nucleotide triphosphate hydrolases"/>
    <property type="match status" value="1"/>
</dbReference>
<dbReference type="PROSITE" id="PS50043">
    <property type="entry name" value="HTH_LUXR_2"/>
    <property type="match status" value="1"/>
</dbReference>
<dbReference type="InterPro" id="IPR036388">
    <property type="entry name" value="WH-like_DNA-bd_sf"/>
</dbReference>
<sequence>MVPLSGRAGGRASVCATDTRVSVVHTGAVELTAREAEVLALLRDRLTNAEIAGQLYVSVRTVESHVSALLRKLGVADRRALARLAPVGVGSGAARPSLPQPLTPFVGRVRELSSLTAAVRANRLVTLTGPGGVGKTRLAVAAAQQVAGSYPAGATFVDLVRVVDPSMVVAAVADAVGVPERAGVNREQALLAALATHDGVLVVDNCEHVVDGVRSCVERLLTACPSVRVLATSRLRLMLPFETVFPVPGLSFDGDATELFTARMVAAGASSPVDGERATVAAVCRALDGMALAIELAAARVPAIGLDGLAGAHLPLLSSGHRSSEHRSSGQRSDHRHRSLRATIDWSYELLDEEERFALRAAAVFASRFDVSSLSVVMGRSRAETLGIVGRLVDWNLLTARPGPVTTYRMLETIRQYATSVAEAGEEGAWLRGRHLEWASSRLSSLFSSASSSASEEWCAAVDSVLDDARAALRWAESVPLAVLIADVSYQRGRPGEAQERYTQAAGWASDPAERRRLLRWAAGAAASRNVGADAVDLLLRAGLESSEGGAEDLALAVMYQYRCPGIIGRPVDVDEVEEQRARAHRVSAGEAQAELVGAGEARAEAARAQGAGAGEAHAELVGAGGARVAAALAMADGWAPGSAARSREHTDTAMRLAREVGDPVLQSMVYDQLIALEMAEADLGAALDAVRARSAAMDGLPIDALTGFEFFDGFHMASHLFLAVGDLPEARRCADAVTALPFYREERHIGLARRVEVDTLAGNFHTVAEYGDRIEHDWTRAGRPVASNLGVSAYCVAAAHGMRGDLAAQEHWTEITRALLGAYPRHLVQRVGWVPALDALVALHHGDPEAALARLEVAPDAVEGWSDPNMILWRTWYAASWAEASVLAGVPDAASRVARAAEVARLNPIASAVIERARALLEGDVSGFAELARRFAEASCPYQRDRTELLARG</sequence>
<dbReference type="Gene3D" id="1.10.10.10">
    <property type="entry name" value="Winged helix-like DNA-binding domain superfamily/Winged helix DNA-binding domain"/>
    <property type="match status" value="1"/>
</dbReference>
<dbReference type="OrthoDB" id="33864at2"/>
<dbReference type="InterPro" id="IPR027417">
    <property type="entry name" value="P-loop_NTPase"/>
</dbReference>
<dbReference type="AlphaFoldDB" id="A0A545AE85"/>
<evidence type="ECO:0000313" key="3">
    <source>
        <dbReference type="Proteomes" id="UP000317982"/>
    </source>
</evidence>
<evidence type="ECO:0000313" key="2">
    <source>
        <dbReference type="EMBL" id="TQS39648.1"/>
    </source>
</evidence>
<dbReference type="Pfam" id="PF00196">
    <property type="entry name" value="GerE"/>
    <property type="match status" value="1"/>
</dbReference>
<evidence type="ECO:0000259" key="1">
    <source>
        <dbReference type="PROSITE" id="PS50043"/>
    </source>
</evidence>
<proteinExistence type="predicted"/>
<protein>
    <submittedName>
        <fullName evidence="2">ATPase</fullName>
    </submittedName>
</protein>
<accession>A0A545AE85</accession>
<gene>
    <name evidence="2" type="ORF">FL583_38900</name>
</gene>
<dbReference type="GO" id="GO:0003677">
    <property type="term" value="F:DNA binding"/>
    <property type="evidence" value="ECO:0007669"/>
    <property type="project" value="InterPro"/>
</dbReference>
<dbReference type="InterPro" id="IPR016032">
    <property type="entry name" value="Sig_transdc_resp-reg_C-effctor"/>
</dbReference>
<keyword evidence="3" id="KW-1185">Reference proteome</keyword>
<dbReference type="InParanoid" id="A0A545AE85"/>
<organism evidence="2 3">
    <name type="scientific">Cryptosporangium phraense</name>
    <dbReference type="NCBI Taxonomy" id="2593070"/>
    <lineage>
        <taxon>Bacteria</taxon>
        <taxon>Bacillati</taxon>
        <taxon>Actinomycetota</taxon>
        <taxon>Actinomycetes</taxon>
        <taxon>Cryptosporangiales</taxon>
        <taxon>Cryptosporangiaceae</taxon>
        <taxon>Cryptosporangium</taxon>
    </lineage>
</organism>
<comment type="caution">
    <text evidence="2">The sequence shown here is derived from an EMBL/GenBank/DDBJ whole genome shotgun (WGS) entry which is preliminary data.</text>
</comment>
<dbReference type="GO" id="GO:0006355">
    <property type="term" value="P:regulation of DNA-templated transcription"/>
    <property type="evidence" value="ECO:0007669"/>
    <property type="project" value="InterPro"/>
</dbReference>
<dbReference type="EMBL" id="VIRS01000062">
    <property type="protein sequence ID" value="TQS39648.1"/>
    <property type="molecule type" value="Genomic_DNA"/>
</dbReference>
<dbReference type="CDD" id="cd06170">
    <property type="entry name" value="LuxR_C_like"/>
    <property type="match status" value="1"/>
</dbReference>
<dbReference type="SUPFAM" id="SSF46894">
    <property type="entry name" value="C-terminal effector domain of the bipartite response regulators"/>
    <property type="match status" value="1"/>
</dbReference>
<dbReference type="InterPro" id="IPR000792">
    <property type="entry name" value="Tscrpt_reg_LuxR_C"/>
</dbReference>
<feature type="domain" description="HTH luxR-type" evidence="1">
    <location>
        <begin position="24"/>
        <end position="89"/>
    </location>
</feature>
<dbReference type="PRINTS" id="PR00038">
    <property type="entry name" value="HTHLUXR"/>
</dbReference>
<name>A0A545AE85_9ACTN</name>
<dbReference type="PANTHER" id="PTHR47691:SF3">
    <property type="entry name" value="HTH-TYPE TRANSCRIPTIONAL REGULATOR RV0890C-RELATED"/>
    <property type="match status" value="1"/>
</dbReference>
<dbReference type="SUPFAM" id="SSF52540">
    <property type="entry name" value="P-loop containing nucleoside triphosphate hydrolases"/>
    <property type="match status" value="1"/>
</dbReference>
<dbReference type="SMART" id="SM00421">
    <property type="entry name" value="HTH_LUXR"/>
    <property type="match status" value="1"/>
</dbReference>